<organism evidence="7">
    <name type="scientific">marine metagenome</name>
    <dbReference type="NCBI Taxonomy" id="408172"/>
    <lineage>
        <taxon>unclassified sequences</taxon>
        <taxon>metagenomes</taxon>
        <taxon>ecological metagenomes</taxon>
    </lineage>
</organism>
<dbReference type="InterPro" id="IPR019927">
    <property type="entry name" value="Ribosomal_uL3_bac/org-type"/>
</dbReference>
<dbReference type="GO" id="GO:0003735">
    <property type="term" value="F:structural constituent of ribosome"/>
    <property type="evidence" value="ECO:0007669"/>
    <property type="project" value="InterPro"/>
</dbReference>
<evidence type="ECO:0000256" key="2">
    <source>
        <dbReference type="ARBA" id="ARBA00022730"/>
    </source>
</evidence>
<dbReference type="GO" id="GO:0022625">
    <property type="term" value="C:cytosolic large ribosomal subunit"/>
    <property type="evidence" value="ECO:0007669"/>
    <property type="project" value="TreeGrafter"/>
</dbReference>
<evidence type="ECO:0000256" key="3">
    <source>
        <dbReference type="ARBA" id="ARBA00022884"/>
    </source>
</evidence>
<feature type="region of interest" description="Disordered" evidence="6">
    <location>
        <begin position="115"/>
        <end position="143"/>
    </location>
</feature>
<dbReference type="Gene3D" id="3.30.160.810">
    <property type="match status" value="1"/>
</dbReference>
<evidence type="ECO:0000256" key="1">
    <source>
        <dbReference type="ARBA" id="ARBA00006540"/>
    </source>
</evidence>
<dbReference type="FunFam" id="2.40.30.10:FF:000004">
    <property type="entry name" value="50S ribosomal protein L3"/>
    <property type="match status" value="1"/>
</dbReference>
<comment type="similarity">
    <text evidence="1">Belongs to the universal ribosomal protein uL3 family.</text>
</comment>
<dbReference type="FunFam" id="3.30.160.810:FF:000001">
    <property type="entry name" value="50S ribosomal protein L3"/>
    <property type="match status" value="1"/>
</dbReference>
<dbReference type="HAMAP" id="MF_01325_B">
    <property type="entry name" value="Ribosomal_uL3_B"/>
    <property type="match status" value="1"/>
</dbReference>
<dbReference type="GO" id="GO:0006412">
    <property type="term" value="P:translation"/>
    <property type="evidence" value="ECO:0007669"/>
    <property type="project" value="InterPro"/>
</dbReference>
<dbReference type="InterPro" id="IPR009000">
    <property type="entry name" value="Transl_B-barrel_sf"/>
</dbReference>
<evidence type="ECO:0000313" key="7">
    <source>
        <dbReference type="EMBL" id="SVD78655.1"/>
    </source>
</evidence>
<dbReference type="PROSITE" id="PS00474">
    <property type="entry name" value="RIBOSOMAL_L3"/>
    <property type="match status" value="1"/>
</dbReference>
<dbReference type="SUPFAM" id="SSF50447">
    <property type="entry name" value="Translation proteins"/>
    <property type="match status" value="1"/>
</dbReference>
<dbReference type="EMBL" id="UINC01173193">
    <property type="protein sequence ID" value="SVD78655.1"/>
    <property type="molecule type" value="Genomic_DNA"/>
</dbReference>
<dbReference type="PANTHER" id="PTHR11229:SF16">
    <property type="entry name" value="LARGE RIBOSOMAL SUBUNIT PROTEIN UL3C"/>
    <property type="match status" value="1"/>
</dbReference>
<name>A0A382Y711_9ZZZZ</name>
<dbReference type="GO" id="GO:0019843">
    <property type="term" value="F:rRNA binding"/>
    <property type="evidence" value="ECO:0007669"/>
    <property type="project" value="UniProtKB-KW"/>
</dbReference>
<gene>
    <name evidence="7" type="ORF">METZ01_LOCUS431509</name>
</gene>
<evidence type="ECO:0000256" key="5">
    <source>
        <dbReference type="ARBA" id="ARBA00023274"/>
    </source>
</evidence>
<dbReference type="PANTHER" id="PTHR11229">
    <property type="entry name" value="50S RIBOSOMAL PROTEIN L3"/>
    <property type="match status" value="1"/>
</dbReference>
<sequence>RKQGMTRIFSDEGRVEAVTVISAGPCAVTQVKTNQRDGYQAVQLGYEESKRLSKPRAGHLKRGAPFRHLKEFRLEDLGDAQVGQTVDVGAFSPGDLVNVTGFSKGRGFAGGIKRHNFSGGPKTHGQSDRWRAPGSIGAGTTPGRVFKGTPMAGHMGNRRVTVAKLEVLQANIERNLLLVKGAVPGAKNGIVVVRESGKRA</sequence>
<keyword evidence="5" id="KW-0687">Ribonucleoprotein</keyword>
<evidence type="ECO:0000256" key="4">
    <source>
        <dbReference type="ARBA" id="ARBA00022980"/>
    </source>
</evidence>
<evidence type="ECO:0000256" key="6">
    <source>
        <dbReference type="SAM" id="MobiDB-lite"/>
    </source>
</evidence>
<keyword evidence="3" id="KW-0694">RNA-binding</keyword>
<feature type="non-terminal residue" evidence="7">
    <location>
        <position position="1"/>
    </location>
</feature>
<dbReference type="InterPro" id="IPR000597">
    <property type="entry name" value="Ribosomal_uL3"/>
</dbReference>
<protein>
    <recommendedName>
        <fullName evidence="8">50S ribosomal protein L3</fullName>
    </recommendedName>
</protein>
<dbReference type="InterPro" id="IPR019926">
    <property type="entry name" value="Ribosomal_uL3_CS"/>
</dbReference>
<dbReference type="NCBIfam" id="TIGR03625">
    <property type="entry name" value="L3_bact"/>
    <property type="match status" value="1"/>
</dbReference>
<dbReference type="Pfam" id="PF00297">
    <property type="entry name" value="Ribosomal_L3"/>
    <property type="match status" value="1"/>
</dbReference>
<dbReference type="Gene3D" id="2.40.30.10">
    <property type="entry name" value="Translation factors"/>
    <property type="match status" value="1"/>
</dbReference>
<keyword evidence="2" id="KW-0699">rRNA-binding</keyword>
<reference evidence="7" key="1">
    <citation type="submission" date="2018-05" db="EMBL/GenBank/DDBJ databases">
        <authorList>
            <person name="Lanie J.A."/>
            <person name="Ng W.-L."/>
            <person name="Kazmierczak K.M."/>
            <person name="Andrzejewski T.M."/>
            <person name="Davidsen T.M."/>
            <person name="Wayne K.J."/>
            <person name="Tettelin H."/>
            <person name="Glass J.I."/>
            <person name="Rusch D."/>
            <person name="Podicherti R."/>
            <person name="Tsui H.-C.T."/>
            <person name="Winkler M.E."/>
        </authorList>
    </citation>
    <scope>NUCLEOTIDE SEQUENCE</scope>
</reference>
<accession>A0A382Y711</accession>
<dbReference type="AlphaFoldDB" id="A0A382Y711"/>
<keyword evidence="4" id="KW-0689">Ribosomal protein</keyword>
<proteinExistence type="inferred from homology"/>
<evidence type="ECO:0008006" key="8">
    <source>
        <dbReference type="Google" id="ProtNLM"/>
    </source>
</evidence>